<gene>
    <name evidence="8" type="ORF">M153_67740001180</name>
</gene>
<evidence type="ECO:0000256" key="2">
    <source>
        <dbReference type="ARBA" id="ARBA00022695"/>
    </source>
</evidence>
<dbReference type="Gene3D" id="1.10.340.70">
    <property type="match status" value="1"/>
</dbReference>
<evidence type="ECO:0000313" key="8">
    <source>
        <dbReference type="EMBL" id="KRH92376.1"/>
    </source>
</evidence>
<evidence type="ECO:0000256" key="1">
    <source>
        <dbReference type="ARBA" id="ARBA00022679"/>
    </source>
</evidence>
<dbReference type="VEuPathDB" id="MicrosporidiaDB:M153_67740001180"/>
<dbReference type="GO" id="GO:0015074">
    <property type="term" value="P:DNA integration"/>
    <property type="evidence" value="ECO:0007669"/>
    <property type="project" value="InterPro"/>
</dbReference>
<keyword evidence="5" id="KW-0378">Hydrolase</keyword>
<keyword evidence="9" id="KW-1185">Reference proteome</keyword>
<dbReference type="GO" id="GO:0005634">
    <property type="term" value="C:nucleus"/>
    <property type="evidence" value="ECO:0007669"/>
    <property type="project" value="UniProtKB-ARBA"/>
</dbReference>
<keyword evidence="1" id="KW-0808">Transferase</keyword>
<keyword evidence="4" id="KW-0255">Endonuclease</keyword>
<dbReference type="Proteomes" id="UP000051530">
    <property type="component" value="Unassembled WGS sequence"/>
</dbReference>
<dbReference type="PANTHER" id="PTHR37984">
    <property type="entry name" value="PROTEIN CBG26694"/>
    <property type="match status" value="1"/>
</dbReference>
<evidence type="ECO:0000256" key="3">
    <source>
        <dbReference type="ARBA" id="ARBA00022722"/>
    </source>
</evidence>
<accession>A0A0R0LSY2</accession>
<dbReference type="InterPro" id="IPR050951">
    <property type="entry name" value="Retrovirus_Pol_polyprotein"/>
</dbReference>
<evidence type="ECO:0000259" key="7">
    <source>
        <dbReference type="PROSITE" id="PS50994"/>
    </source>
</evidence>
<feature type="non-terminal residue" evidence="8">
    <location>
        <position position="1"/>
    </location>
</feature>
<dbReference type="Pfam" id="PF17917">
    <property type="entry name" value="RT_RNaseH"/>
    <property type="match status" value="1"/>
</dbReference>
<organism evidence="8 9">
    <name type="scientific">Pseudoloma neurophilia</name>
    <dbReference type="NCBI Taxonomy" id="146866"/>
    <lineage>
        <taxon>Eukaryota</taxon>
        <taxon>Fungi</taxon>
        <taxon>Fungi incertae sedis</taxon>
        <taxon>Microsporidia</taxon>
        <taxon>Pseudoloma</taxon>
    </lineage>
</organism>
<dbReference type="EMBL" id="LGUB01000974">
    <property type="protein sequence ID" value="KRH92376.1"/>
    <property type="molecule type" value="Genomic_DNA"/>
</dbReference>
<keyword evidence="2" id="KW-0548">Nucleotidyltransferase</keyword>
<dbReference type="PROSITE" id="PS50994">
    <property type="entry name" value="INTEGRASE"/>
    <property type="match status" value="1"/>
</dbReference>
<dbReference type="GO" id="GO:0003676">
    <property type="term" value="F:nucleic acid binding"/>
    <property type="evidence" value="ECO:0007669"/>
    <property type="project" value="InterPro"/>
</dbReference>
<feature type="non-terminal residue" evidence="8">
    <location>
        <position position="393"/>
    </location>
</feature>
<name>A0A0R0LSY2_9MICR</name>
<feature type="domain" description="Integrase catalytic" evidence="7">
    <location>
        <begin position="132"/>
        <end position="291"/>
    </location>
</feature>
<dbReference type="InterPro" id="IPR041373">
    <property type="entry name" value="RT_RNaseH"/>
</dbReference>
<dbReference type="InterPro" id="IPR036397">
    <property type="entry name" value="RNaseH_sf"/>
</dbReference>
<protein>
    <submittedName>
        <fullName evidence="8">Putative LTR retrotransposon</fullName>
    </submittedName>
</protein>
<proteinExistence type="predicted"/>
<comment type="caution">
    <text evidence="8">The sequence shown here is derived from an EMBL/GenBank/DDBJ whole genome shotgun (WGS) entry which is preliminary data.</text>
</comment>
<dbReference type="InterPro" id="IPR001584">
    <property type="entry name" value="Integrase_cat-core"/>
</dbReference>
<evidence type="ECO:0000256" key="6">
    <source>
        <dbReference type="ARBA" id="ARBA00022918"/>
    </source>
</evidence>
<dbReference type="GO" id="GO:0016787">
    <property type="term" value="F:hydrolase activity"/>
    <property type="evidence" value="ECO:0007669"/>
    <property type="project" value="UniProtKB-KW"/>
</dbReference>
<dbReference type="PANTHER" id="PTHR37984:SF5">
    <property type="entry name" value="PROTEIN NYNRIN-LIKE"/>
    <property type="match status" value="1"/>
</dbReference>
<evidence type="ECO:0000313" key="9">
    <source>
        <dbReference type="Proteomes" id="UP000051530"/>
    </source>
</evidence>
<evidence type="ECO:0000256" key="5">
    <source>
        <dbReference type="ARBA" id="ARBA00022801"/>
    </source>
</evidence>
<dbReference type="InterPro" id="IPR041588">
    <property type="entry name" value="Integrase_H2C2"/>
</dbReference>
<dbReference type="InterPro" id="IPR012337">
    <property type="entry name" value="RNaseH-like_sf"/>
</dbReference>
<reference evidence="8 9" key="1">
    <citation type="submission" date="2015-07" db="EMBL/GenBank/DDBJ databases">
        <title>The genome of Pseudoloma neurophilia, a relevant intracellular parasite of the zebrafish.</title>
        <authorList>
            <person name="Ndikumana S."/>
            <person name="Pelin A."/>
            <person name="Sanders J."/>
            <person name="Corradi N."/>
        </authorList>
    </citation>
    <scope>NUCLEOTIDE SEQUENCE [LARGE SCALE GENOMIC DNA]</scope>
    <source>
        <strain evidence="8 9">MK1</strain>
    </source>
</reference>
<sequence length="393" mass="46549">KKFRLRTDHMALTYIQQCKNQTSRLMRWSLKIQEYEFSIEHVKGHMNAADMLSRIYNINSISKDVINQTNKNEILREYHNMLGHGSPSNMNFNIRKNYNWPGLTKDIQTFCDKCLICQKEGYEAINTKNKVIETKETDELWEIDLIGPIGNGKNKGYVVIIIDHFSKWVSTEIITNKTDSMVLDVINKAMLVNGKCPKRILVDCGKEFENDMLKEMVQKKNIKLDFASPKHHKTTGAVERVIKTFRNKLRKICEFKQENWKKYVEKTTFAINTSYHRAIRTSPYILKFGKMPRLEVDEKNKVTVKVEDKEKLLETIRKYREKYNKTIEKGRRKRSIEFKDGEKVLLFRKANNKMQANWIPGYRIIKRINHDAYQIRKGNRLIRANKIHLKRQV</sequence>
<evidence type="ECO:0000256" key="4">
    <source>
        <dbReference type="ARBA" id="ARBA00022759"/>
    </source>
</evidence>
<dbReference type="Gene3D" id="3.30.420.10">
    <property type="entry name" value="Ribonuclease H-like superfamily/Ribonuclease H"/>
    <property type="match status" value="1"/>
</dbReference>
<keyword evidence="3" id="KW-0540">Nuclease</keyword>
<dbReference type="Pfam" id="PF17921">
    <property type="entry name" value="Integrase_H2C2"/>
    <property type="match status" value="1"/>
</dbReference>
<keyword evidence="6" id="KW-0695">RNA-directed DNA polymerase</keyword>
<dbReference type="AlphaFoldDB" id="A0A0R0LSY2"/>
<dbReference type="SUPFAM" id="SSF53098">
    <property type="entry name" value="Ribonuclease H-like"/>
    <property type="match status" value="1"/>
</dbReference>
<dbReference type="GO" id="GO:0004519">
    <property type="term" value="F:endonuclease activity"/>
    <property type="evidence" value="ECO:0007669"/>
    <property type="project" value="UniProtKB-KW"/>
</dbReference>
<dbReference type="OrthoDB" id="2194976at2759"/>
<dbReference type="GO" id="GO:0003964">
    <property type="term" value="F:RNA-directed DNA polymerase activity"/>
    <property type="evidence" value="ECO:0007669"/>
    <property type="project" value="UniProtKB-KW"/>
</dbReference>
<dbReference type="Pfam" id="PF00665">
    <property type="entry name" value="rve"/>
    <property type="match status" value="1"/>
</dbReference>